<keyword evidence="1" id="KW-0812">Transmembrane</keyword>
<protein>
    <recommendedName>
        <fullName evidence="4">Integron gene cassette protein</fullName>
    </recommendedName>
</protein>
<evidence type="ECO:0000313" key="3">
    <source>
        <dbReference type="Proteomes" id="UP000721861"/>
    </source>
</evidence>
<feature type="transmembrane region" description="Helical" evidence="1">
    <location>
        <begin position="92"/>
        <end position="114"/>
    </location>
</feature>
<feature type="transmembrane region" description="Helical" evidence="1">
    <location>
        <begin position="49"/>
        <end position="72"/>
    </location>
</feature>
<organism evidence="2 3">
    <name type="scientific">Carboxylicivirga mesophila</name>
    <dbReference type="NCBI Taxonomy" id="1166478"/>
    <lineage>
        <taxon>Bacteria</taxon>
        <taxon>Pseudomonadati</taxon>
        <taxon>Bacteroidota</taxon>
        <taxon>Bacteroidia</taxon>
        <taxon>Marinilabiliales</taxon>
        <taxon>Marinilabiliaceae</taxon>
        <taxon>Carboxylicivirga</taxon>
    </lineage>
</organism>
<evidence type="ECO:0008006" key="4">
    <source>
        <dbReference type="Google" id="ProtNLM"/>
    </source>
</evidence>
<evidence type="ECO:0000256" key="1">
    <source>
        <dbReference type="SAM" id="Phobius"/>
    </source>
</evidence>
<comment type="caution">
    <text evidence="2">The sequence shown here is derived from an EMBL/GenBank/DDBJ whole genome shotgun (WGS) entry which is preliminary data.</text>
</comment>
<keyword evidence="1" id="KW-1133">Transmembrane helix</keyword>
<reference evidence="2 3" key="1">
    <citation type="journal article" date="2014" name="Int. J. Syst. Evol. Microbiol.">
        <title>Carboxylicivirga gen. nov. in the family Marinilabiliaceae with two novel species, Carboxylicivirga mesophila sp. nov. and Carboxylicivirga taeanensis sp. nov., and reclassification of Cytophaga fermentans as Saccharicrinis fermentans gen. nov., comb. nov.</title>
        <authorList>
            <person name="Yang S.H."/>
            <person name="Seo H.S."/>
            <person name="Woo J.H."/>
            <person name="Oh H.M."/>
            <person name="Jang H."/>
            <person name="Lee J.H."/>
            <person name="Kim S.J."/>
            <person name="Kwon K.K."/>
        </authorList>
    </citation>
    <scope>NUCLEOTIDE SEQUENCE [LARGE SCALE GENOMIC DNA]</scope>
    <source>
        <strain evidence="2 3">JCM 18290</strain>
    </source>
</reference>
<name>A0ABS5K8G8_9BACT</name>
<feature type="transmembrane region" description="Helical" evidence="1">
    <location>
        <begin position="17"/>
        <end position="42"/>
    </location>
</feature>
<dbReference type="Proteomes" id="UP000721861">
    <property type="component" value="Unassembled WGS sequence"/>
</dbReference>
<sequence>MSLLTLVNGNELLVKPFPGICCMPFGTVIAWGGFISFSILLLSFNALNFLAKVAIANSFLWGFISYCLAGNWRFEFSGSVDVFIGSAQAFSWFVAYSAFTLVFPSAIFLLSLIIRRFR</sequence>
<dbReference type="EMBL" id="JAGUCN010000006">
    <property type="protein sequence ID" value="MBS2211162.1"/>
    <property type="molecule type" value="Genomic_DNA"/>
</dbReference>
<accession>A0ABS5K8G8</accession>
<proteinExistence type="predicted"/>
<evidence type="ECO:0000313" key="2">
    <source>
        <dbReference type="EMBL" id="MBS2211162.1"/>
    </source>
</evidence>
<gene>
    <name evidence="2" type="ORF">KEM09_07105</name>
</gene>
<keyword evidence="1" id="KW-0472">Membrane</keyword>
<keyword evidence="3" id="KW-1185">Reference proteome</keyword>
<dbReference type="RefSeq" id="WP_212227159.1">
    <property type="nucleotide sequence ID" value="NZ_JAGUCN010000006.1"/>
</dbReference>